<sequence>PIMSERYPEWLKKEQENGNITVYKFSQFKNVEIIGNGVEVFITNSNRRLIPIITRNVTSTLFPIDLNLPIPSLKPQKED</sequence>
<organism evidence="1 2">
    <name type="scientific">Racocetra persica</name>
    <dbReference type="NCBI Taxonomy" id="160502"/>
    <lineage>
        <taxon>Eukaryota</taxon>
        <taxon>Fungi</taxon>
        <taxon>Fungi incertae sedis</taxon>
        <taxon>Mucoromycota</taxon>
        <taxon>Glomeromycotina</taxon>
        <taxon>Glomeromycetes</taxon>
        <taxon>Diversisporales</taxon>
        <taxon>Gigasporaceae</taxon>
        <taxon>Racocetra</taxon>
    </lineage>
</organism>
<keyword evidence="2" id="KW-1185">Reference proteome</keyword>
<comment type="caution">
    <text evidence="1">The sequence shown here is derived from an EMBL/GenBank/DDBJ whole genome shotgun (WGS) entry which is preliminary data.</text>
</comment>
<reference evidence="1" key="1">
    <citation type="submission" date="2021-06" db="EMBL/GenBank/DDBJ databases">
        <authorList>
            <person name="Kallberg Y."/>
            <person name="Tangrot J."/>
            <person name="Rosling A."/>
        </authorList>
    </citation>
    <scope>NUCLEOTIDE SEQUENCE</scope>
    <source>
        <strain evidence="1">MA461A</strain>
    </source>
</reference>
<evidence type="ECO:0000313" key="2">
    <source>
        <dbReference type="Proteomes" id="UP000789920"/>
    </source>
</evidence>
<feature type="non-terminal residue" evidence="1">
    <location>
        <position position="1"/>
    </location>
</feature>
<feature type="non-terminal residue" evidence="1">
    <location>
        <position position="79"/>
    </location>
</feature>
<proteinExistence type="predicted"/>
<dbReference type="Proteomes" id="UP000789920">
    <property type="component" value="Unassembled WGS sequence"/>
</dbReference>
<evidence type="ECO:0000313" key="1">
    <source>
        <dbReference type="EMBL" id="CAG8786992.1"/>
    </source>
</evidence>
<protein>
    <submittedName>
        <fullName evidence="1">29916_t:CDS:1</fullName>
    </submittedName>
</protein>
<accession>A0ACA9RCH1</accession>
<gene>
    <name evidence="1" type="ORF">RPERSI_LOCUS18473</name>
</gene>
<name>A0ACA9RCH1_9GLOM</name>
<dbReference type="EMBL" id="CAJVQC010048989">
    <property type="protein sequence ID" value="CAG8786992.1"/>
    <property type="molecule type" value="Genomic_DNA"/>
</dbReference>